<evidence type="ECO:0000313" key="2">
    <source>
        <dbReference type="Proteomes" id="UP000037712"/>
    </source>
</evidence>
<name>A0A0M8PRX7_RHORH</name>
<reference evidence="2" key="2">
    <citation type="submission" date="2015-01" db="EMBL/GenBank/DDBJ databases">
        <title>Draft genome sequence of potential hydrocarbon metabolising strain of Rhodococcus rhodochrous.</title>
        <authorList>
            <person name="Aggarwal R.K."/>
            <person name="Dawar C."/>
        </authorList>
    </citation>
    <scope>NUCLEOTIDE SEQUENCE [LARGE SCALE GENOMIC DNA]</scope>
    <source>
        <strain evidence="2">KG-21</strain>
    </source>
</reference>
<dbReference type="PATRIC" id="fig|1441923.3.peg.1002"/>
<dbReference type="AlphaFoldDB" id="A0A0M8PRX7"/>
<dbReference type="PANTHER" id="PTHR11941:SF54">
    <property type="entry name" value="ENOYL-COA HYDRATASE, MITOCHONDRIAL"/>
    <property type="match status" value="1"/>
</dbReference>
<gene>
    <name evidence="1" type="ORF">Z051_04490</name>
</gene>
<dbReference type="RefSeq" id="WP_054371595.1">
    <property type="nucleotide sequence ID" value="NZ_AZYO01000006.1"/>
</dbReference>
<evidence type="ECO:0000313" key="1">
    <source>
        <dbReference type="EMBL" id="KOS57328.1"/>
    </source>
</evidence>
<dbReference type="Proteomes" id="UP000037712">
    <property type="component" value="Unassembled WGS sequence"/>
</dbReference>
<comment type="caution">
    <text evidence="1">The sequence shown here is derived from an EMBL/GenBank/DDBJ whole genome shotgun (WGS) entry which is preliminary data.</text>
</comment>
<accession>A0A0M8PRX7</accession>
<dbReference type="SUPFAM" id="SSF52096">
    <property type="entry name" value="ClpP/crotonase"/>
    <property type="match status" value="1"/>
</dbReference>
<dbReference type="PANTHER" id="PTHR11941">
    <property type="entry name" value="ENOYL-COA HYDRATASE-RELATED"/>
    <property type="match status" value="1"/>
</dbReference>
<dbReference type="EMBL" id="AZYO01000006">
    <property type="protein sequence ID" value="KOS57328.1"/>
    <property type="molecule type" value="Genomic_DNA"/>
</dbReference>
<protein>
    <submittedName>
        <fullName evidence="1">Crotonase</fullName>
    </submittedName>
</protein>
<dbReference type="CDD" id="cd06558">
    <property type="entry name" value="crotonase-like"/>
    <property type="match status" value="1"/>
</dbReference>
<dbReference type="InterPro" id="IPR001753">
    <property type="entry name" value="Enoyl-CoA_hydra/iso"/>
</dbReference>
<reference evidence="1 2" key="1">
    <citation type="journal article" date="2015" name="Genome Announc.">
        <title>Draft Genome Sequence of Rhodococcus rhodochrous Strain KG-21, a Soil Isolate from Oil Fields of Krishna-Godavari Basin, India.</title>
        <authorList>
            <person name="Dawar C."/>
            <person name="Aggarwal R.K."/>
        </authorList>
    </citation>
    <scope>NUCLEOTIDE SEQUENCE [LARGE SCALE GENOMIC DNA]</scope>
    <source>
        <strain evidence="1 2">KG-21</strain>
    </source>
</reference>
<dbReference type="GO" id="GO:0006635">
    <property type="term" value="P:fatty acid beta-oxidation"/>
    <property type="evidence" value="ECO:0007669"/>
    <property type="project" value="TreeGrafter"/>
</dbReference>
<sequence length="255" mass="27436">MTAQQLRESFPAPGVLQLTLDRPEVHNAISMSLQRELDERLTRAATEDDVRVVLVAGAGDAAFSAGYDLHELAELSPDENATLAREREALLWRYLEFPKPTIAAVHGLSYGAGTLYAACSDLRVGGPASRISVTAATYGGANLTWILDTLIGAGQTRDLLMTSRAVGGAEAFRMGLLTRYAEDGDVSGAARAAAMQIAAQPPEAVREIKSLLLTGPGSDLRSRYDRENAVARSTLRPRPIAEMFTEFFRARAGTE</sequence>
<dbReference type="InterPro" id="IPR029045">
    <property type="entry name" value="ClpP/crotonase-like_dom_sf"/>
</dbReference>
<organism evidence="1 2">
    <name type="scientific">Rhodococcus rhodochrous KG-21</name>
    <dbReference type="NCBI Taxonomy" id="1441923"/>
    <lineage>
        <taxon>Bacteria</taxon>
        <taxon>Bacillati</taxon>
        <taxon>Actinomycetota</taxon>
        <taxon>Actinomycetes</taxon>
        <taxon>Mycobacteriales</taxon>
        <taxon>Nocardiaceae</taxon>
        <taxon>Rhodococcus</taxon>
    </lineage>
</organism>
<dbReference type="Pfam" id="PF00378">
    <property type="entry name" value="ECH_1"/>
    <property type="match status" value="1"/>
</dbReference>
<proteinExistence type="predicted"/>
<dbReference type="Gene3D" id="3.90.226.10">
    <property type="entry name" value="2-enoyl-CoA Hydratase, Chain A, domain 1"/>
    <property type="match status" value="1"/>
</dbReference>
<dbReference type="GO" id="GO:0003824">
    <property type="term" value="F:catalytic activity"/>
    <property type="evidence" value="ECO:0007669"/>
    <property type="project" value="UniProtKB-ARBA"/>
</dbReference>